<evidence type="ECO:0000256" key="7">
    <source>
        <dbReference type="ARBA" id="ARBA00051587"/>
    </source>
</evidence>
<dbReference type="EMBL" id="CP042997">
    <property type="protein sequence ID" value="QEH37852.1"/>
    <property type="molecule type" value="Genomic_DNA"/>
</dbReference>
<comment type="pathway">
    <text evidence="2">Bacterial outer membrane biogenesis; LPS O-antigen biosynthesis.</text>
</comment>
<dbReference type="PANTHER" id="PTHR30244:SF34">
    <property type="entry name" value="DTDP-4-AMINO-4,6-DIDEOXYGALACTOSE TRANSAMINASE"/>
    <property type="match status" value="1"/>
</dbReference>
<dbReference type="FunFam" id="3.40.640.10:FF:000090">
    <property type="entry name" value="Pyridoxal phosphate-dependent aminotransferase"/>
    <property type="match status" value="1"/>
</dbReference>
<reference evidence="13 14" key="1">
    <citation type="submission" date="2019-08" db="EMBL/GenBank/DDBJ databases">
        <title>Deep-cultivation of Planctomycetes and their phenomic and genomic characterization uncovers novel biology.</title>
        <authorList>
            <person name="Wiegand S."/>
            <person name="Jogler M."/>
            <person name="Boedeker C."/>
            <person name="Pinto D."/>
            <person name="Vollmers J."/>
            <person name="Rivas-Marin E."/>
            <person name="Kohn T."/>
            <person name="Peeters S.H."/>
            <person name="Heuer A."/>
            <person name="Rast P."/>
            <person name="Oberbeckmann S."/>
            <person name="Bunk B."/>
            <person name="Jeske O."/>
            <person name="Meyerdierks A."/>
            <person name="Storesund J.E."/>
            <person name="Kallscheuer N."/>
            <person name="Luecker S."/>
            <person name="Lage O.M."/>
            <person name="Pohl T."/>
            <person name="Merkel B.J."/>
            <person name="Hornburger P."/>
            <person name="Mueller R.-W."/>
            <person name="Bruemmer F."/>
            <person name="Labrenz M."/>
            <person name="Spormann A.M."/>
            <person name="Op den Camp H."/>
            <person name="Overmann J."/>
            <person name="Amann R."/>
            <person name="Jetten M.S.M."/>
            <person name="Mascher T."/>
            <person name="Medema M.H."/>
            <person name="Devos D.P."/>
            <person name="Kaster A.-K."/>
            <person name="Ovreas L."/>
            <person name="Rohde M."/>
            <person name="Galperin M.Y."/>
            <person name="Jogler C."/>
        </authorList>
    </citation>
    <scope>NUCLEOTIDE SEQUENCE [LARGE SCALE GENOMIC DNA]</scope>
    <source>
        <strain evidence="13 14">OJF2</strain>
    </source>
</reference>
<evidence type="ECO:0000256" key="9">
    <source>
        <dbReference type="ARBA" id="ARBA00074221"/>
    </source>
</evidence>
<dbReference type="InterPro" id="IPR015421">
    <property type="entry name" value="PyrdxlP-dep_Trfase_major"/>
</dbReference>
<name>A0A5B9WBB5_9BACT</name>
<sequence>MSTGLRKIPIARPTLGEEEAEAARRAILSGWITQGPEVAAFEEEFAACVGARHACAVSNCTTALHLALHALGVGPGDEVVTVSHSYIATANAIRYCGATPVFVDVDPRTYNIDSTLLEAAIGPRTRTIMPVHQMGLPCDLAAILEIADRHGLPVVEDAACAIGSEIRIGDRWERIGRPHGMIACFSFHPRKIITTGDGGMLTTSDPSLDQKFRLLRQHGMSVPDTVRHAARSVIFEEYPIVGFNYRMTDIQAAVGRAQLERLPEILDRRRALAARYAEALSAIPGLIPPACGPAQKPNHQSYPVRVTPAFPLGRDELMQALLERGISTRRGIMNTHQEPAYADMGPISLPHSEAARDHVVLLPLFDGMAAEDQAHVIECLHELASQR</sequence>
<evidence type="ECO:0000256" key="6">
    <source>
        <dbReference type="ARBA" id="ARBA00037999"/>
    </source>
</evidence>
<evidence type="ECO:0000256" key="1">
    <source>
        <dbReference type="ARBA" id="ARBA00001933"/>
    </source>
</evidence>
<dbReference type="RefSeq" id="WP_148597362.1">
    <property type="nucleotide sequence ID" value="NZ_CP042997.1"/>
</dbReference>
<comment type="cofactor">
    <cofactor evidence="1">
        <name>pyridoxal 5'-phosphate</name>
        <dbReference type="ChEBI" id="CHEBI:597326"/>
    </cofactor>
</comment>
<comment type="similarity">
    <text evidence="6 12">Belongs to the DegT/DnrJ/EryC1 family.</text>
</comment>
<dbReference type="InterPro" id="IPR015424">
    <property type="entry name" value="PyrdxlP-dep_Trfase"/>
</dbReference>
<dbReference type="Gene3D" id="3.40.640.10">
    <property type="entry name" value="Type I PLP-dependent aspartate aminotransferase-like (Major domain)"/>
    <property type="match status" value="1"/>
</dbReference>
<dbReference type="Pfam" id="PF01041">
    <property type="entry name" value="DegT_DnrJ_EryC1"/>
    <property type="match status" value="1"/>
</dbReference>
<gene>
    <name evidence="13" type="primary">arnB</name>
    <name evidence="13" type="ORF">OJF2_64440</name>
</gene>
<accession>A0A5B9WBB5</accession>
<dbReference type="PANTHER" id="PTHR30244">
    <property type="entry name" value="TRANSAMINASE"/>
    <property type="match status" value="1"/>
</dbReference>
<evidence type="ECO:0000256" key="12">
    <source>
        <dbReference type="RuleBase" id="RU004508"/>
    </source>
</evidence>
<dbReference type="PIRSF" id="PIRSF000390">
    <property type="entry name" value="PLP_StrS"/>
    <property type="match status" value="1"/>
</dbReference>
<evidence type="ECO:0000256" key="8">
    <source>
        <dbReference type="ARBA" id="ARBA00066317"/>
    </source>
</evidence>
<dbReference type="GO" id="GO:0030170">
    <property type="term" value="F:pyridoxal phosphate binding"/>
    <property type="evidence" value="ECO:0007669"/>
    <property type="project" value="TreeGrafter"/>
</dbReference>
<evidence type="ECO:0000256" key="10">
    <source>
        <dbReference type="PIRSR" id="PIRSR000390-1"/>
    </source>
</evidence>
<dbReference type="EC" id="2.6.1.102" evidence="8"/>
<evidence type="ECO:0000256" key="2">
    <source>
        <dbReference type="ARBA" id="ARBA00005125"/>
    </source>
</evidence>
<dbReference type="InterPro" id="IPR015422">
    <property type="entry name" value="PyrdxlP-dep_Trfase_small"/>
</dbReference>
<dbReference type="SUPFAM" id="SSF53383">
    <property type="entry name" value="PLP-dependent transferases"/>
    <property type="match status" value="1"/>
</dbReference>
<dbReference type="AlphaFoldDB" id="A0A5B9WBB5"/>
<keyword evidence="14" id="KW-1185">Reference proteome</keyword>
<evidence type="ECO:0000256" key="5">
    <source>
        <dbReference type="ARBA" id="ARBA00022898"/>
    </source>
</evidence>
<dbReference type="CDD" id="cd00616">
    <property type="entry name" value="AHBA_syn"/>
    <property type="match status" value="1"/>
</dbReference>
<dbReference type="Gene3D" id="3.90.1150.10">
    <property type="entry name" value="Aspartate Aminotransferase, domain 1"/>
    <property type="match status" value="1"/>
</dbReference>
<organism evidence="13 14">
    <name type="scientific">Aquisphaera giovannonii</name>
    <dbReference type="NCBI Taxonomy" id="406548"/>
    <lineage>
        <taxon>Bacteria</taxon>
        <taxon>Pseudomonadati</taxon>
        <taxon>Planctomycetota</taxon>
        <taxon>Planctomycetia</taxon>
        <taxon>Isosphaerales</taxon>
        <taxon>Isosphaeraceae</taxon>
        <taxon>Aquisphaera</taxon>
    </lineage>
</organism>
<keyword evidence="4 13" id="KW-0808">Transferase</keyword>
<feature type="modified residue" description="N6-(pyridoxal phosphate)lysine" evidence="11">
    <location>
        <position position="191"/>
    </location>
</feature>
<evidence type="ECO:0000256" key="11">
    <source>
        <dbReference type="PIRSR" id="PIRSR000390-2"/>
    </source>
</evidence>
<feature type="active site" description="Proton acceptor" evidence="10">
    <location>
        <position position="191"/>
    </location>
</feature>
<dbReference type="Proteomes" id="UP000324233">
    <property type="component" value="Chromosome"/>
</dbReference>
<dbReference type="GO" id="GO:0000271">
    <property type="term" value="P:polysaccharide biosynthetic process"/>
    <property type="evidence" value="ECO:0007669"/>
    <property type="project" value="TreeGrafter"/>
</dbReference>
<comment type="catalytic activity">
    <reaction evidence="7">
        <text>GDP-alpha-D-perosamine + 2-oxoglutarate = GDP-4-dehydro-alpha-D-rhamnose + L-glutamate</text>
        <dbReference type="Rhea" id="RHEA:36779"/>
        <dbReference type="ChEBI" id="CHEBI:16810"/>
        <dbReference type="ChEBI" id="CHEBI:29985"/>
        <dbReference type="ChEBI" id="CHEBI:57964"/>
        <dbReference type="ChEBI" id="CHEBI:73996"/>
        <dbReference type="EC" id="2.6.1.102"/>
    </reaction>
</comment>
<evidence type="ECO:0000313" key="14">
    <source>
        <dbReference type="Proteomes" id="UP000324233"/>
    </source>
</evidence>
<evidence type="ECO:0000313" key="13">
    <source>
        <dbReference type="EMBL" id="QEH37852.1"/>
    </source>
</evidence>
<protein>
    <recommendedName>
        <fullName evidence="9">GDP-perosamine synthase</fullName>
        <ecNumber evidence="8">2.6.1.102</ecNumber>
    </recommendedName>
</protein>
<evidence type="ECO:0000256" key="3">
    <source>
        <dbReference type="ARBA" id="ARBA00022576"/>
    </source>
</evidence>
<keyword evidence="5 11" id="KW-0663">Pyridoxal phosphate</keyword>
<dbReference type="OrthoDB" id="9810913at2"/>
<keyword evidence="3 13" id="KW-0032">Aminotransferase</keyword>
<proteinExistence type="inferred from homology"/>
<dbReference type="GO" id="GO:0102933">
    <property type="term" value="F:GDP-4-dehydro-6-deoxy-D-mannose-4-aminotransferase activity"/>
    <property type="evidence" value="ECO:0007669"/>
    <property type="project" value="UniProtKB-EC"/>
</dbReference>
<dbReference type="InterPro" id="IPR000653">
    <property type="entry name" value="DegT/StrS_aminotransferase"/>
</dbReference>
<evidence type="ECO:0000256" key="4">
    <source>
        <dbReference type="ARBA" id="ARBA00022679"/>
    </source>
</evidence>
<dbReference type="KEGG" id="agv:OJF2_64440"/>